<dbReference type="Gramene" id="TraesJUL6A03G03334650.1">
    <property type="protein sequence ID" value="TraesJUL6A03G03334650.1"/>
    <property type="gene ID" value="TraesJUL6A03G03334650"/>
</dbReference>
<dbReference type="Gramene" id="TraesLDM6A03G03311860.1">
    <property type="protein sequence ID" value="TraesLDM6A03G03311860.1"/>
    <property type="gene ID" value="TraesLDM6A03G03311860"/>
</dbReference>
<organism evidence="9">
    <name type="scientific">Triticum aestivum</name>
    <name type="common">Wheat</name>
    <dbReference type="NCBI Taxonomy" id="4565"/>
    <lineage>
        <taxon>Eukaryota</taxon>
        <taxon>Viridiplantae</taxon>
        <taxon>Streptophyta</taxon>
        <taxon>Embryophyta</taxon>
        <taxon>Tracheophyta</taxon>
        <taxon>Spermatophyta</taxon>
        <taxon>Magnoliopsida</taxon>
        <taxon>Liliopsida</taxon>
        <taxon>Poales</taxon>
        <taxon>Poaceae</taxon>
        <taxon>BOP clade</taxon>
        <taxon>Pooideae</taxon>
        <taxon>Triticodae</taxon>
        <taxon>Triticeae</taxon>
        <taxon>Triticinae</taxon>
        <taxon>Triticum</taxon>
    </lineage>
</organism>
<evidence type="ECO:0000259" key="8">
    <source>
        <dbReference type="Pfam" id="PF04535"/>
    </source>
</evidence>
<reference evidence="9" key="1">
    <citation type="submission" date="2018-08" db="EMBL/GenBank/DDBJ databases">
        <authorList>
            <person name="Rossello M."/>
        </authorList>
    </citation>
    <scope>NUCLEOTIDE SEQUENCE [LARGE SCALE GENOMIC DNA]</scope>
    <source>
        <strain evidence="9">cv. Chinese Spring</strain>
    </source>
</reference>
<keyword evidence="3 7" id="KW-1003">Cell membrane</keyword>
<dbReference type="Gramene" id="TraesRN6A0100430200.1">
    <property type="protein sequence ID" value="TraesRN6A0100430200.1"/>
    <property type="gene ID" value="TraesRN6A0100430200"/>
</dbReference>
<dbReference type="Gramene" id="TraesJAG6A03G03302790.1">
    <property type="protein sequence ID" value="TraesJAG6A03G03302790.1"/>
    <property type="gene ID" value="TraesJAG6A03G03302790"/>
</dbReference>
<evidence type="ECO:0000256" key="2">
    <source>
        <dbReference type="ARBA" id="ARBA00007651"/>
    </source>
</evidence>
<keyword evidence="6 7" id="KW-0472">Membrane</keyword>
<comment type="subunit">
    <text evidence="7">Homodimer and heterodimers.</text>
</comment>
<feature type="transmembrane region" description="Helical" evidence="7">
    <location>
        <begin position="127"/>
        <end position="147"/>
    </location>
</feature>
<dbReference type="Gramene" id="TraesRN6B0100539900.1">
    <property type="protein sequence ID" value="TraesRN6B0100539900.1"/>
    <property type="gene ID" value="TraesRN6B0100539900"/>
</dbReference>
<accession>A0A3B6NPJ6</accession>
<evidence type="ECO:0000256" key="5">
    <source>
        <dbReference type="ARBA" id="ARBA00022989"/>
    </source>
</evidence>
<dbReference type="Proteomes" id="UP000019116">
    <property type="component" value="Chromosome 6A"/>
</dbReference>
<protein>
    <recommendedName>
        <fullName evidence="7">CASP-like protein</fullName>
    </recommendedName>
</protein>
<dbReference type="Pfam" id="PF04535">
    <property type="entry name" value="CASP_dom"/>
    <property type="match status" value="1"/>
</dbReference>
<dbReference type="Gramene" id="TraesWEE_scaffold_169102_01G000100.1">
    <property type="protein sequence ID" value="TraesWEE_scaffold_169102_01G000100.1"/>
    <property type="gene ID" value="TraesWEE_scaffold_169102_01G000100"/>
</dbReference>
<feature type="transmembrane region" description="Helical" evidence="7">
    <location>
        <begin position="82"/>
        <end position="103"/>
    </location>
</feature>
<sequence length="163" mass="17817">MALAPRPLATTVFVCRMMAVVLQAAALTCVVLAGDLWFSTFIFLKALLAAELALNAARLIYDAAQVFFQKPLPAFRWQMMGLVAADWVMMLLLSAAGSSSLAVEDFVQNNMRRCAWLHPGTCERYKASGVLTLLAWAFTALVACVMLRLQRIWDEDAAAAADA</sequence>
<dbReference type="Gramene" id="TraesARI6A03G03263980.1">
    <property type="protein sequence ID" value="TraesARI6A03G03263980.1"/>
    <property type="gene ID" value="TraesARI6A03G03263980"/>
</dbReference>
<evidence type="ECO:0000313" key="9">
    <source>
        <dbReference type="EnsemblPlants" id="TraesCS6A02G183100.1"/>
    </source>
</evidence>
<evidence type="ECO:0000313" key="10">
    <source>
        <dbReference type="Proteomes" id="UP000019116"/>
    </source>
</evidence>
<feature type="domain" description="Casparian strip membrane protein" evidence="8">
    <location>
        <begin position="6"/>
        <end position="138"/>
    </location>
</feature>
<dbReference type="Gramene" id="TraesCS6A03G0457300.1">
    <property type="protein sequence ID" value="TraesCS6A03G0457300.1.CDS"/>
    <property type="gene ID" value="TraesCS6A03G0457300"/>
</dbReference>
<comment type="caution">
    <text evidence="7">Lacks conserved residue(s) required for the propagation of feature annotation.</text>
</comment>
<dbReference type="AlphaFoldDB" id="A0A3B6NPJ6"/>
<keyword evidence="4 7" id="KW-0812">Transmembrane</keyword>
<dbReference type="GO" id="GO:0005886">
    <property type="term" value="C:plasma membrane"/>
    <property type="evidence" value="ECO:0007669"/>
    <property type="project" value="UniProtKB-SubCell"/>
</dbReference>
<dbReference type="Gramene" id="TraesNOR6A03G03340040.1">
    <property type="protein sequence ID" value="TraesNOR6A03G03340040.1"/>
    <property type="gene ID" value="TraesNOR6A03G03340040"/>
</dbReference>
<keyword evidence="10" id="KW-1185">Reference proteome</keyword>
<proteinExistence type="inferred from homology"/>
<dbReference type="Gramene" id="TraesROB_scaffold_063819_01G000100.1">
    <property type="protein sequence ID" value="TraesROB_scaffold_063819_01G000100.1"/>
    <property type="gene ID" value="TraesROB_scaffold_063819_01G000100"/>
</dbReference>
<dbReference type="Gramene" id="TraesMAC6A03G03307900.1">
    <property type="protein sequence ID" value="TraesMAC6A03G03307900.1"/>
    <property type="gene ID" value="TraesMAC6A03G03307900"/>
</dbReference>
<dbReference type="Gramene" id="TraesCLE_scaffold_053941_01G000100.1">
    <property type="protein sequence ID" value="TraesCLE_scaffold_053941_01G000100.1"/>
    <property type="gene ID" value="TraesCLE_scaffold_053941_01G000100"/>
</dbReference>
<evidence type="ECO:0000256" key="4">
    <source>
        <dbReference type="ARBA" id="ARBA00022692"/>
    </source>
</evidence>
<dbReference type="InterPro" id="IPR006702">
    <property type="entry name" value="CASP_dom"/>
</dbReference>
<dbReference type="OMA" id="IMFEWIL"/>
<evidence type="ECO:0000256" key="6">
    <source>
        <dbReference type="ARBA" id="ARBA00023136"/>
    </source>
</evidence>
<comment type="subcellular location">
    <subcellularLocation>
        <location evidence="1 7">Cell membrane</location>
        <topology evidence="1 7">Multi-pass membrane protein</topology>
    </subcellularLocation>
</comment>
<feature type="transmembrane region" description="Helical" evidence="7">
    <location>
        <begin position="36"/>
        <end position="61"/>
    </location>
</feature>
<dbReference type="Gramene" id="TraesPARA_EIv1.0_1932370.1">
    <property type="protein sequence ID" value="TraesPARA_EIv1.0_1932370.1.CDS"/>
    <property type="gene ID" value="TraesPARA_EIv1.0_1932370"/>
</dbReference>
<dbReference type="Gramene" id="TraesCS6A02G183100.1">
    <property type="protein sequence ID" value="TraesCS6A02G183100.1"/>
    <property type="gene ID" value="TraesCS6A02G183100"/>
</dbReference>
<evidence type="ECO:0000256" key="7">
    <source>
        <dbReference type="RuleBase" id="RU361233"/>
    </source>
</evidence>
<reference evidence="9" key="2">
    <citation type="submission" date="2018-10" db="UniProtKB">
        <authorList>
            <consortium name="EnsemblPlants"/>
        </authorList>
    </citation>
    <scope>IDENTIFICATION</scope>
</reference>
<dbReference type="Gramene" id="TraesSTA6A03G03298930.1">
    <property type="protein sequence ID" value="TraesSTA6A03G03298930.1"/>
    <property type="gene ID" value="TraesSTA6A03G03298930"/>
</dbReference>
<comment type="similarity">
    <text evidence="2 7">Belongs to the Casparian strip membrane proteins (CASP) family.</text>
</comment>
<keyword evidence="5 7" id="KW-1133">Transmembrane helix</keyword>
<dbReference type="EnsemblPlants" id="TraesCS6A02G183100.1">
    <property type="protein sequence ID" value="TraesCS6A02G183100.1"/>
    <property type="gene ID" value="TraesCS6A02G183100"/>
</dbReference>
<dbReference type="Gramene" id="TraesCAD_scaffold_126146_01G000100.1">
    <property type="protein sequence ID" value="TraesCAD_scaffold_126146_01G000100.1"/>
    <property type="gene ID" value="TraesCAD_scaffold_126146_01G000100"/>
</dbReference>
<dbReference type="OrthoDB" id="712899at2759"/>
<evidence type="ECO:0000256" key="3">
    <source>
        <dbReference type="ARBA" id="ARBA00022475"/>
    </source>
</evidence>
<name>A0A3B6NPJ6_WHEAT</name>
<dbReference type="Gramene" id="TraesSYM6A03G03249360.1">
    <property type="protein sequence ID" value="TraesSYM6A03G03249360.1"/>
    <property type="gene ID" value="TraesSYM6A03G03249360"/>
</dbReference>
<evidence type="ECO:0000256" key="1">
    <source>
        <dbReference type="ARBA" id="ARBA00004651"/>
    </source>
</evidence>
<dbReference type="Gramene" id="TraesLAC6A03G03263370.1">
    <property type="protein sequence ID" value="TraesLAC6A03G03263370.1"/>
    <property type="gene ID" value="TraesLAC6A03G03263370"/>
</dbReference>